<dbReference type="EMBL" id="JELW01000127">
    <property type="protein sequence ID" value="EXU94918.1"/>
    <property type="molecule type" value="Genomic_DNA"/>
</dbReference>
<organism evidence="1 2">
    <name type="scientific">Metarhizium robertsii</name>
    <dbReference type="NCBI Taxonomy" id="568076"/>
    <lineage>
        <taxon>Eukaryota</taxon>
        <taxon>Fungi</taxon>
        <taxon>Dikarya</taxon>
        <taxon>Ascomycota</taxon>
        <taxon>Pezizomycotina</taxon>
        <taxon>Sordariomycetes</taxon>
        <taxon>Hypocreomycetidae</taxon>
        <taxon>Hypocreales</taxon>
        <taxon>Clavicipitaceae</taxon>
        <taxon>Metarhizium</taxon>
    </lineage>
</organism>
<comment type="caution">
    <text evidence="1">The sequence shown here is derived from an EMBL/GenBank/DDBJ whole genome shotgun (WGS) entry which is preliminary data.</text>
</comment>
<protein>
    <submittedName>
        <fullName evidence="1">Peptidase M16 inactive domain family protein</fullName>
    </submittedName>
</protein>
<sequence length="256" mass="28684">MAHFAWSRGSDLTSYAPYTITEFTTESGMQLAVIEQERSTMKVYAAFANQPPGCAVSLAVQRIVSKSQSSAYSNTDTSTDTSHPNILRYHRDVYQLRNLRLVIVGEHDHLPQIQNELDSFARLSLDPVRPPALDTIRRYALKETMVTTVEIPEEDESVGKILICFFGPDYVDASSRRNTRTNWKTKFRSCTFPATLFRSGSVTIGTIRLFGNFNLIASMVPWRSGLASIGGLSCTSGWLTLATFQSWASPRVNRLR</sequence>
<dbReference type="AlphaFoldDB" id="A0A014N5H0"/>
<evidence type="ECO:0000313" key="1">
    <source>
        <dbReference type="EMBL" id="EXU94918.1"/>
    </source>
</evidence>
<accession>A0A014N5H0</accession>
<reference evidence="1 2" key="1">
    <citation type="submission" date="2014-02" db="EMBL/GenBank/DDBJ databases">
        <title>The genome sequence of the entomopathogenic fungus Metarhizium robertsii ARSEF 2575.</title>
        <authorList>
            <person name="Giuliano Garisto Donzelli B."/>
            <person name="Roe B.A."/>
            <person name="Macmil S.L."/>
            <person name="Krasnoff S.B."/>
            <person name="Gibson D.M."/>
        </authorList>
    </citation>
    <scope>NUCLEOTIDE SEQUENCE [LARGE SCALE GENOMIC DNA]</scope>
    <source>
        <strain evidence="1 2">ARSEF 2575</strain>
    </source>
</reference>
<name>A0A014N5H0_9HYPO</name>
<dbReference type="HOGENOM" id="CLU_1086189_0_0_1"/>
<evidence type="ECO:0000313" key="2">
    <source>
        <dbReference type="Proteomes" id="UP000030151"/>
    </source>
</evidence>
<dbReference type="Proteomes" id="UP000030151">
    <property type="component" value="Unassembled WGS sequence"/>
</dbReference>
<gene>
    <name evidence="1" type="ORF">X797_012004</name>
</gene>
<proteinExistence type="predicted"/>